<dbReference type="Pfam" id="PF00072">
    <property type="entry name" value="Response_reg"/>
    <property type="match status" value="1"/>
</dbReference>
<dbReference type="GO" id="GO:0003677">
    <property type="term" value="F:DNA binding"/>
    <property type="evidence" value="ECO:0007669"/>
    <property type="project" value="UniProtKB-KW"/>
</dbReference>
<comment type="caution">
    <text evidence="7">The sequence shown here is derived from an EMBL/GenBank/DDBJ whole genome shotgun (WGS) entry which is preliminary data.</text>
</comment>
<dbReference type="PANTHER" id="PTHR44688">
    <property type="entry name" value="DNA-BINDING TRANSCRIPTIONAL ACTIVATOR DEVR_DOSR"/>
    <property type="match status" value="1"/>
</dbReference>
<dbReference type="InterPro" id="IPR011006">
    <property type="entry name" value="CheY-like_superfamily"/>
</dbReference>
<dbReference type="PROSITE" id="PS50110">
    <property type="entry name" value="RESPONSE_REGULATORY"/>
    <property type="match status" value="1"/>
</dbReference>
<dbReference type="InterPro" id="IPR016032">
    <property type="entry name" value="Sig_transdc_resp-reg_C-effctor"/>
</dbReference>
<dbReference type="PROSITE" id="PS00622">
    <property type="entry name" value="HTH_LUXR_1"/>
    <property type="match status" value="1"/>
</dbReference>
<keyword evidence="1" id="KW-0805">Transcription regulation</keyword>
<dbReference type="PROSITE" id="PS50043">
    <property type="entry name" value="HTH_LUXR_2"/>
    <property type="match status" value="1"/>
</dbReference>
<dbReference type="SMART" id="SM00448">
    <property type="entry name" value="REC"/>
    <property type="match status" value="1"/>
</dbReference>
<evidence type="ECO:0000313" key="8">
    <source>
        <dbReference type="Proteomes" id="UP001364472"/>
    </source>
</evidence>
<proteinExistence type="predicted"/>
<keyword evidence="2" id="KW-0238">DNA-binding</keyword>
<gene>
    <name evidence="7" type="ORF">WB794_05270</name>
</gene>
<dbReference type="Gene3D" id="3.40.50.2300">
    <property type="match status" value="1"/>
</dbReference>
<keyword evidence="3" id="KW-0804">Transcription</keyword>
<evidence type="ECO:0000313" key="7">
    <source>
        <dbReference type="EMBL" id="MEJ1249081.1"/>
    </source>
</evidence>
<evidence type="ECO:0000256" key="2">
    <source>
        <dbReference type="ARBA" id="ARBA00023125"/>
    </source>
</evidence>
<evidence type="ECO:0000256" key="4">
    <source>
        <dbReference type="PROSITE-ProRule" id="PRU00169"/>
    </source>
</evidence>
<evidence type="ECO:0000256" key="1">
    <source>
        <dbReference type="ARBA" id="ARBA00023015"/>
    </source>
</evidence>
<dbReference type="GO" id="GO:0006355">
    <property type="term" value="P:regulation of DNA-templated transcription"/>
    <property type="evidence" value="ECO:0007669"/>
    <property type="project" value="InterPro"/>
</dbReference>
<dbReference type="SMART" id="SM00421">
    <property type="entry name" value="HTH_LUXR"/>
    <property type="match status" value="1"/>
</dbReference>
<dbReference type="SUPFAM" id="SSF46894">
    <property type="entry name" value="C-terminal effector domain of the bipartite response regulators"/>
    <property type="match status" value="1"/>
</dbReference>
<dbReference type="InterPro" id="IPR000792">
    <property type="entry name" value="Tscrpt_reg_LuxR_C"/>
</dbReference>
<keyword evidence="8" id="KW-1185">Reference proteome</keyword>
<dbReference type="PRINTS" id="PR00038">
    <property type="entry name" value="HTHLUXR"/>
</dbReference>
<feature type="modified residue" description="4-aspartylphosphate" evidence="4">
    <location>
        <position position="55"/>
    </location>
</feature>
<dbReference type="PANTHER" id="PTHR44688:SF16">
    <property type="entry name" value="DNA-BINDING TRANSCRIPTIONAL ACTIVATOR DEVR_DOSR"/>
    <property type="match status" value="1"/>
</dbReference>
<protein>
    <submittedName>
        <fullName evidence="7">Response regulator transcription factor</fullName>
    </submittedName>
</protein>
<reference evidence="7 8" key="1">
    <citation type="journal article" date="2016" name="Antonie Van Leeuwenhoek">
        <title>Denitratimonas tolerans gen. nov., sp. nov., a denitrifying bacterium isolated from a bioreactor for tannery wastewater treatment.</title>
        <authorList>
            <person name="Han S.I."/>
            <person name="Kim J.O."/>
            <person name="Lee Y.R."/>
            <person name="Ekpeghere K.I."/>
            <person name="Koh S.C."/>
            <person name="Whang K.S."/>
        </authorList>
    </citation>
    <scope>NUCLEOTIDE SEQUENCE [LARGE SCALE GENOMIC DNA]</scope>
    <source>
        <strain evidence="7 8">KACC 17565</strain>
    </source>
</reference>
<sequence length="218" mass="23309">MEMIRILLVEDDAPTRQRLHDALAADPGFAVESVGSLAAARAAISSTPPRVLLTDLELPDGHGADLTAEVHTAHPEVEILVISVLCDEASVIAAIAAGASGYIVKDALPEDIGNTVRQVLDGQSPLSAGIARYLLRRLRSAPHTDPEHAENAALILTGRETDILWGIAKGMSYNEIADSLGISRKTLPNHIKSIYRKLEVNSRGEAVFEAVSRKLISL</sequence>
<dbReference type="AlphaFoldDB" id="A0AAW9R372"/>
<evidence type="ECO:0000256" key="3">
    <source>
        <dbReference type="ARBA" id="ARBA00023163"/>
    </source>
</evidence>
<dbReference type="CDD" id="cd06170">
    <property type="entry name" value="LuxR_C_like"/>
    <property type="match status" value="1"/>
</dbReference>
<accession>A0AAW9R372</accession>
<dbReference type="SUPFAM" id="SSF52172">
    <property type="entry name" value="CheY-like"/>
    <property type="match status" value="1"/>
</dbReference>
<dbReference type="EMBL" id="JBBDHC010000005">
    <property type="protein sequence ID" value="MEJ1249081.1"/>
    <property type="molecule type" value="Genomic_DNA"/>
</dbReference>
<dbReference type="RefSeq" id="WP_337334794.1">
    <property type="nucleotide sequence ID" value="NZ_JBBDHC010000005.1"/>
</dbReference>
<feature type="domain" description="HTH luxR-type" evidence="5">
    <location>
        <begin position="149"/>
        <end position="214"/>
    </location>
</feature>
<organism evidence="7 8">
    <name type="scientific">Denitratimonas tolerans</name>
    <dbReference type="NCBI Taxonomy" id="1338420"/>
    <lineage>
        <taxon>Bacteria</taxon>
        <taxon>Pseudomonadati</taxon>
        <taxon>Pseudomonadota</taxon>
        <taxon>Gammaproteobacteria</taxon>
        <taxon>Lysobacterales</taxon>
        <taxon>Lysobacteraceae</taxon>
        <taxon>Denitratimonas</taxon>
    </lineage>
</organism>
<dbReference type="Proteomes" id="UP001364472">
    <property type="component" value="Unassembled WGS sequence"/>
</dbReference>
<feature type="domain" description="Response regulatory" evidence="6">
    <location>
        <begin position="5"/>
        <end position="120"/>
    </location>
</feature>
<evidence type="ECO:0000259" key="5">
    <source>
        <dbReference type="PROSITE" id="PS50043"/>
    </source>
</evidence>
<dbReference type="Pfam" id="PF00196">
    <property type="entry name" value="GerE"/>
    <property type="match status" value="1"/>
</dbReference>
<evidence type="ECO:0000259" key="6">
    <source>
        <dbReference type="PROSITE" id="PS50110"/>
    </source>
</evidence>
<dbReference type="GO" id="GO:0000160">
    <property type="term" value="P:phosphorelay signal transduction system"/>
    <property type="evidence" value="ECO:0007669"/>
    <property type="project" value="InterPro"/>
</dbReference>
<dbReference type="InterPro" id="IPR001789">
    <property type="entry name" value="Sig_transdc_resp-reg_receiver"/>
</dbReference>
<name>A0AAW9R372_9GAMM</name>
<keyword evidence="4" id="KW-0597">Phosphoprotein</keyword>